<name>A0A1G2HG36_9BACT</name>
<dbReference type="EMBL" id="MHOI01000016">
    <property type="protein sequence ID" value="OGZ61465.1"/>
    <property type="molecule type" value="Genomic_DNA"/>
</dbReference>
<dbReference type="Proteomes" id="UP000179153">
    <property type="component" value="Unassembled WGS sequence"/>
</dbReference>
<sequence>MPNAKRRWFVSPAIILLLVVASILLTSCGATNGYEVKRLKDKLAANTELITQLEQANASMAEEKSRAENDLVKEREARQTALQRAEELSAELDSLEKHNQDLIDLYINRVNTVLQRLSEARGAPVTEDASSPWEVFSAFADALIARDLETLYRLTSDEFRQSCSLERFMEINEGQEMPKEKPAFLDQAIGKTFAVVETTVGYESQDIFRELLLAENGRWVIPLDPAICS</sequence>
<reference evidence="2 3" key="1">
    <citation type="journal article" date="2016" name="Nat. Commun.">
        <title>Thousands of microbial genomes shed light on interconnected biogeochemical processes in an aquifer system.</title>
        <authorList>
            <person name="Anantharaman K."/>
            <person name="Brown C.T."/>
            <person name="Hug L.A."/>
            <person name="Sharon I."/>
            <person name="Castelle C.J."/>
            <person name="Probst A.J."/>
            <person name="Thomas B.C."/>
            <person name="Singh A."/>
            <person name="Wilkins M.J."/>
            <person name="Karaoz U."/>
            <person name="Brodie E.L."/>
            <person name="Williams K.H."/>
            <person name="Hubbard S.S."/>
            <person name="Banfield J.F."/>
        </authorList>
    </citation>
    <scope>NUCLEOTIDE SEQUENCE [LARGE SCALE GENOMIC DNA]</scope>
</reference>
<gene>
    <name evidence="2" type="ORF">A2932_01660</name>
</gene>
<feature type="coiled-coil region" evidence="1">
    <location>
        <begin position="36"/>
        <end position="105"/>
    </location>
</feature>
<accession>A0A1G2HG36</accession>
<keyword evidence="1" id="KW-0175">Coiled coil</keyword>
<evidence type="ECO:0008006" key="4">
    <source>
        <dbReference type="Google" id="ProtNLM"/>
    </source>
</evidence>
<evidence type="ECO:0000313" key="2">
    <source>
        <dbReference type="EMBL" id="OGZ61465.1"/>
    </source>
</evidence>
<evidence type="ECO:0000256" key="1">
    <source>
        <dbReference type="SAM" id="Coils"/>
    </source>
</evidence>
<proteinExistence type="predicted"/>
<dbReference type="PROSITE" id="PS51257">
    <property type="entry name" value="PROKAR_LIPOPROTEIN"/>
    <property type="match status" value="1"/>
</dbReference>
<evidence type="ECO:0000313" key="3">
    <source>
        <dbReference type="Proteomes" id="UP000179153"/>
    </source>
</evidence>
<organism evidence="2 3">
    <name type="scientific">Candidatus Spechtbacteria bacterium RIFCSPLOWO2_01_FULL_46_10</name>
    <dbReference type="NCBI Taxonomy" id="1802163"/>
    <lineage>
        <taxon>Bacteria</taxon>
        <taxon>Candidatus Spechtiibacteriota</taxon>
    </lineage>
</organism>
<dbReference type="AlphaFoldDB" id="A0A1G2HG36"/>
<protein>
    <recommendedName>
        <fullName evidence="4">DUF4878 domain-containing protein</fullName>
    </recommendedName>
</protein>
<comment type="caution">
    <text evidence="2">The sequence shown here is derived from an EMBL/GenBank/DDBJ whole genome shotgun (WGS) entry which is preliminary data.</text>
</comment>